<evidence type="ECO:0008006" key="4">
    <source>
        <dbReference type="Google" id="ProtNLM"/>
    </source>
</evidence>
<evidence type="ECO:0000313" key="3">
    <source>
        <dbReference type="Proteomes" id="UP000198575"/>
    </source>
</evidence>
<sequence length="241" mass="25941">MMDVKVARMITFVLGGACGLLTVTAMVQLAGYGRGYGWLPPDAEAGPAIAGDIDRNPFTLPPLSAFREVDGRPLFNEDRKPTPVSEGEVADAGPAPVPLNVTLTGVILVRKTETTPELRMAMVRDNMRNESVALKVGMPLTGDQAGWTLVALAPRLATFRNANDETAEIELYPAAAAPPPPKVDRPPPVAPSAPGTVAPGKDNNAAESDLARRIEERRRQMREEAERLRSQRNSSPNDQKN</sequence>
<evidence type="ECO:0000313" key="2">
    <source>
        <dbReference type="EMBL" id="SFN17267.1"/>
    </source>
</evidence>
<evidence type="ECO:0000256" key="1">
    <source>
        <dbReference type="SAM" id="MobiDB-lite"/>
    </source>
</evidence>
<name>A0A1I4WUV1_9GAMM</name>
<proteinExistence type="predicted"/>
<reference evidence="2 3" key="1">
    <citation type="submission" date="2016-10" db="EMBL/GenBank/DDBJ databases">
        <authorList>
            <person name="de Groot N.N."/>
        </authorList>
    </citation>
    <scope>NUCLEOTIDE SEQUENCE [LARGE SCALE GENOMIC DNA]</scope>
    <source>
        <strain evidence="2 3">CGMCC 1.7659</strain>
    </source>
</reference>
<dbReference type="OrthoDB" id="5951700at2"/>
<feature type="compositionally biased region" description="Pro residues" evidence="1">
    <location>
        <begin position="176"/>
        <end position="191"/>
    </location>
</feature>
<dbReference type="RefSeq" id="WP_139224887.1">
    <property type="nucleotide sequence ID" value="NZ_FOVF01000006.1"/>
</dbReference>
<dbReference type="Proteomes" id="UP000198575">
    <property type="component" value="Unassembled WGS sequence"/>
</dbReference>
<accession>A0A1I4WUV1</accession>
<protein>
    <recommendedName>
        <fullName evidence="4">General secretion pathway protein N</fullName>
    </recommendedName>
</protein>
<feature type="compositionally biased region" description="Basic and acidic residues" evidence="1">
    <location>
        <begin position="209"/>
        <end position="229"/>
    </location>
</feature>
<organism evidence="2 3">
    <name type="scientific">Dokdonella immobilis</name>
    <dbReference type="NCBI Taxonomy" id="578942"/>
    <lineage>
        <taxon>Bacteria</taxon>
        <taxon>Pseudomonadati</taxon>
        <taxon>Pseudomonadota</taxon>
        <taxon>Gammaproteobacteria</taxon>
        <taxon>Lysobacterales</taxon>
        <taxon>Rhodanobacteraceae</taxon>
        <taxon>Dokdonella</taxon>
    </lineage>
</organism>
<keyword evidence="3" id="KW-1185">Reference proteome</keyword>
<gene>
    <name evidence="2" type="ORF">SAMN05216289_10668</name>
</gene>
<dbReference type="AlphaFoldDB" id="A0A1I4WUV1"/>
<feature type="compositionally biased region" description="Polar residues" evidence="1">
    <location>
        <begin position="231"/>
        <end position="241"/>
    </location>
</feature>
<feature type="region of interest" description="Disordered" evidence="1">
    <location>
        <begin position="175"/>
        <end position="241"/>
    </location>
</feature>
<dbReference type="STRING" id="578942.SAMN05216289_10668"/>
<feature type="region of interest" description="Disordered" evidence="1">
    <location>
        <begin position="74"/>
        <end position="93"/>
    </location>
</feature>
<dbReference type="EMBL" id="FOVF01000006">
    <property type="protein sequence ID" value="SFN17267.1"/>
    <property type="molecule type" value="Genomic_DNA"/>
</dbReference>